<name>A0A2K3QM51_9HYPO</name>
<evidence type="ECO:0000313" key="3">
    <source>
        <dbReference type="Proteomes" id="UP000236621"/>
    </source>
</evidence>
<gene>
    <name evidence="2" type="ORF">TCAP_01465</name>
</gene>
<feature type="compositionally biased region" description="Low complexity" evidence="1">
    <location>
        <begin position="74"/>
        <end position="83"/>
    </location>
</feature>
<feature type="compositionally biased region" description="Basic and acidic residues" evidence="1">
    <location>
        <begin position="41"/>
        <end position="54"/>
    </location>
</feature>
<feature type="compositionally biased region" description="Basic residues" evidence="1">
    <location>
        <begin position="63"/>
        <end position="73"/>
    </location>
</feature>
<evidence type="ECO:0000256" key="1">
    <source>
        <dbReference type="SAM" id="MobiDB-lite"/>
    </source>
</evidence>
<feature type="region of interest" description="Disordered" evidence="1">
    <location>
        <begin position="1"/>
        <end position="84"/>
    </location>
</feature>
<dbReference type="Gene3D" id="3.30.70.330">
    <property type="match status" value="1"/>
</dbReference>
<dbReference type="OrthoDB" id="439808at2759"/>
<dbReference type="STRING" id="45235.A0A2K3QM51"/>
<reference evidence="2 3" key="1">
    <citation type="submission" date="2017-08" db="EMBL/GenBank/DDBJ databases">
        <title>Harnessing the power of phylogenomics to disentangle the directionality and signatures of interkingdom host jumping in the parasitic fungal genus Tolypocladium.</title>
        <authorList>
            <person name="Quandt C.A."/>
            <person name="Patterson W."/>
            <person name="Spatafora J.W."/>
        </authorList>
    </citation>
    <scope>NUCLEOTIDE SEQUENCE [LARGE SCALE GENOMIC DNA]</scope>
    <source>
        <strain evidence="2 3">CBS 113982</strain>
    </source>
</reference>
<protein>
    <submittedName>
        <fullName evidence="2">Single-stranded TG1-3 DNA-binding protein</fullName>
    </submittedName>
</protein>
<dbReference type="SUPFAM" id="SSF54928">
    <property type="entry name" value="RNA-binding domain, RBD"/>
    <property type="match status" value="1"/>
</dbReference>
<sequence>MHERDQSVSGGRHVPCTLTDDDRRQAAVVPAGSPSDSADDAFLHEVHVPSDGVHRKALAQARQVRRRGRKARARQQGAADGVGEALRPEAAAVCCRHSAPAAADSQSPPPNARRRTPARPPPAAQQERREAENISDSRLQLALPFSLSLHISPVKLVSPRNASPSVYLRRYLGHEATLTNLLPHCPRVQLPSFSIERCCVRLSSTDSVNTSIHQPANMSATNVEKASEAAVNDVANTLSNISISQPADDKAAANEAASASAAEGRRLYIGNLAYATTEGELKDFFKSYLV</sequence>
<keyword evidence="2" id="KW-0238">DNA-binding</keyword>
<dbReference type="AlphaFoldDB" id="A0A2K3QM51"/>
<dbReference type="InterPro" id="IPR012677">
    <property type="entry name" value="Nucleotide-bd_a/b_plait_sf"/>
</dbReference>
<proteinExistence type="predicted"/>
<evidence type="ECO:0000313" key="2">
    <source>
        <dbReference type="EMBL" id="PNY28607.1"/>
    </source>
</evidence>
<dbReference type="InterPro" id="IPR035979">
    <property type="entry name" value="RBD_domain_sf"/>
</dbReference>
<dbReference type="GO" id="GO:0003677">
    <property type="term" value="F:DNA binding"/>
    <property type="evidence" value="ECO:0007669"/>
    <property type="project" value="UniProtKB-KW"/>
</dbReference>
<keyword evidence="3" id="KW-1185">Reference proteome</keyword>
<feature type="region of interest" description="Disordered" evidence="1">
    <location>
        <begin position="97"/>
        <end position="135"/>
    </location>
</feature>
<organism evidence="2 3">
    <name type="scientific">Tolypocladium capitatum</name>
    <dbReference type="NCBI Taxonomy" id="45235"/>
    <lineage>
        <taxon>Eukaryota</taxon>
        <taxon>Fungi</taxon>
        <taxon>Dikarya</taxon>
        <taxon>Ascomycota</taxon>
        <taxon>Pezizomycotina</taxon>
        <taxon>Sordariomycetes</taxon>
        <taxon>Hypocreomycetidae</taxon>
        <taxon>Hypocreales</taxon>
        <taxon>Ophiocordycipitaceae</taxon>
        <taxon>Tolypocladium</taxon>
    </lineage>
</organism>
<comment type="caution">
    <text evidence="2">The sequence shown here is derived from an EMBL/GenBank/DDBJ whole genome shotgun (WGS) entry which is preliminary data.</text>
</comment>
<dbReference type="EMBL" id="NRSZ01000234">
    <property type="protein sequence ID" value="PNY28607.1"/>
    <property type="molecule type" value="Genomic_DNA"/>
</dbReference>
<accession>A0A2K3QM51</accession>
<dbReference type="Proteomes" id="UP000236621">
    <property type="component" value="Unassembled WGS sequence"/>
</dbReference>